<evidence type="ECO:0000313" key="2">
    <source>
        <dbReference type="RefSeq" id="XP_011497110.1"/>
    </source>
</evidence>
<organism evidence="1 2">
    <name type="scientific">Ceratosolen solmsi marchali</name>
    <dbReference type="NCBI Taxonomy" id="326594"/>
    <lineage>
        <taxon>Eukaryota</taxon>
        <taxon>Metazoa</taxon>
        <taxon>Ecdysozoa</taxon>
        <taxon>Arthropoda</taxon>
        <taxon>Hexapoda</taxon>
        <taxon>Insecta</taxon>
        <taxon>Pterygota</taxon>
        <taxon>Neoptera</taxon>
        <taxon>Endopterygota</taxon>
        <taxon>Hymenoptera</taxon>
        <taxon>Apocrita</taxon>
        <taxon>Proctotrupomorpha</taxon>
        <taxon>Chalcidoidea</taxon>
        <taxon>Agaonidae</taxon>
        <taxon>Agaoninae</taxon>
        <taxon>Ceratosolen</taxon>
    </lineage>
</organism>
<gene>
    <name evidence="2" type="primary">LOC105361576</name>
</gene>
<dbReference type="Gene3D" id="3.30.60.20">
    <property type="match status" value="1"/>
</dbReference>
<keyword evidence="1" id="KW-1185">Reference proteome</keyword>
<evidence type="ECO:0000313" key="1">
    <source>
        <dbReference type="Proteomes" id="UP000695007"/>
    </source>
</evidence>
<name>A0AAJ6YFI9_9HYME</name>
<dbReference type="SUPFAM" id="SSF57889">
    <property type="entry name" value="Cysteine-rich domain"/>
    <property type="match status" value="1"/>
</dbReference>
<dbReference type="AlphaFoldDB" id="A0AAJ6YFI9"/>
<dbReference type="Proteomes" id="UP000695007">
    <property type="component" value="Unplaced"/>
</dbReference>
<dbReference type="RefSeq" id="XP_011497110.1">
    <property type="nucleotide sequence ID" value="XM_011498808.1"/>
</dbReference>
<dbReference type="GeneID" id="105361576"/>
<protein>
    <submittedName>
        <fullName evidence="2">Protein BZZ1-like</fullName>
    </submittedName>
</protein>
<proteinExistence type="predicted"/>
<dbReference type="InterPro" id="IPR046349">
    <property type="entry name" value="C1-like_sf"/>
</dbReference>
<reference evidence="2" key="1">
    <citation type="submission" date="2025-08" db="UniProtKB">
        <authorList>
            <consortium name="RefSeq"/>
        </authorList>
    </citation>
    <scope>IDENTIFICATION</scope>
</reference>
<dbReference type="KEGG" id="csol:105361576"/>
<accession>A0AAJ6YFI9</accession>
<sequence>MLKGNPLSYRDSHKEDESSYVTLNTGPFAYVVQTNTEESSRNHVLEHIYFVSPVLCAYCEDYIWGTGKVGVKCKGKNDFIL</sequence>